<dbReference type="RefSeq" id="WP_012242531.1">
    <property type="nucleotide sequence ID" value="NC_010163.1"/>
</dbReference>
<organism evidence="2 3">
    <name type="scientific">Acholeplasma laidlawii</name>
    <dbReference type="NCBI Taxonomy" id="2148"/>
    <lineage>
        <taxon>Bacteria</taxon>
        <taxon>Bacillati</taxon>
        <taxon>Mycoplasmatota</taxon>
        <taxon>Mollicutes</taxon>
        <taxon>Acholeplasmatales</taxon>
        <taxon>Acholeplasmataceae</taxon>
        <taxon>Acholeplasma</taxon>
    </lineage>
</organism>
<sequence>MYEEDSMHLNQKSHVPLVRDYLKVYRNKMGYSAEYLSRELDVSAVYYRQIEGGQRGKRLPIELVIKLIILLHVEPLEFLKAEASYLSSYEELNGIKKYKKIRW</sequence>
<accession>A0A553IIE3</accession>
<gene>
    <name evidence="2" type="ORF">FNV44_02695</name>
</gene>
<evidence type="ECO:0000259" key="1">
    <source>
        <dbReference type="PROSITE" id="PS50943"/>
    </source>
</evidence>
<dbReference type="InterPro" id="IPR001387">
    <property type="entry name" value="Cro/C1-type_HTH"/>
</dbReference>
<dbReference type="GO" id="GO:0003677">
    <property type="term" value="F:DNA binding"/>
    <property type="evidence" value="ECO:0007669"/>
    <property type="project" value="InterPro"/>
</dbReference>
<name>A0A553IIE3_ACHLA</name>
<feature type="domain" description="HTH cro/C1-type" evidence="1">
    <location>
        <begin position="22"/>
        <end position="79"/>
    </location>
</feature>
<evidence type="ECO:0000313" key="2">
    <source>
        <dbReference type="EMBL" id="TRX99967.1"/>
    </source>
</evidence>
<dbReference type="Gene3D" id="1.10.260.40">
    <property type="entry name" value="lambda repressor-like DNA-binding domains"/>
    <property type="match status" value="1"/>
</dbReference>
<dbReference type="EMBL" id="VKID01000001">
    <property type="protein sequence ID" value="TRX99967.1"/>
    <property type="molecule type" value="Genomic_DNA"/>
</dbReference>
<protein>
    <submittedName>
        <fullName evidence="2">Helix-turn-helix transcriptional regulator</fullName>
    </submittedName>
</protein>
<dbReference type="Proteomes" id="UP000315938">
    <property type="component" value="Unassembled WGS sequence"/>
</dbReference>
<dbReference type="InterPro" id="IPR010982">
    <property type="entry name" value="Lambda_DNA-bd_dom_sf"/>
</dbReference>
<reference evidence="2 3" key="1">
    <citation type="submission" date="2019-07" db="EMBL/GenBank/DDBJ databases">
        <title>Genome sequence of Acholeplasma laidlawii strain with increased resistance to erythromycin.</title>
        <authorList>
            <person name="Medvedeva E.S."/>
            <person name="Baranova N.B."/>
            <person name="Siniagina M.N."/>
            <person name="Mouzykantov A."/>
            <person name="Chernova O.A."/>
            <person name="Chernov V.M."/>
        </authorList>
    </citation>
    <scope>NUCLEOTIDE SEQUENCE [LARGE SCALE GENOMIC DNA]</scope>
    <source>
        <strain evidence="2 3">PG8REry</strain>
    </source>
</reference>
<dbReference type="SUPFAM" id="SSF47413">
    <property type="entry name" value="lambda repressor-like DNA-binding domains"/>
    <property type="match status" value="1"/>
</dbReference>
<dbReference type="Pfam" id="PF01381">
    <property type="entry name" value="HTH_3"/>
    <property type="match status" value="1"/>
</dbReference>
<dbReference type="SMART" id="SM00530">
    <property type="entry name" value="HTH_XRE"/>
    <property type="match status" value="1"/>
</dbReference>
<proteinExistence type="predicted"/>
<dbReference type="AlphaFoldDB" id="A0A553IIE3"/>
<dbReference type="PROSITE" id="PS50943">
    <property type="entry name" value="HTH_CROC1"/>
    <property type="match status" value="1"/>
</dbReference>
<evidence type="ECO:0000313" key="3">
    <source>
        <dbReference type="Proteomes" id="UP000315938"/>
    </source>
</evidence>
<comment type="caution">
    <text evidence="2">The sequence shown here is derived from an EMBL/GenBank/DDBJ whole genome shotgun (WGS) entry which is preliminary data.</text>
</comment>